<reference evidence="1 2" key="1">
    <citation type="submission" date="2021-03" db="EMBL/GenBank/DDBJ databases">
        <title>Enterococcal diversity collection.</title>
        <authorList>
            <person name="Gilmore M.S."/>
            <person name="Schwartzman J."/>
            <person name="Van Tyne D."/>
            <person name="Martin M."/>
            <person name="Earl A.M."/>
            <person name="Manson A.L."/>
            <person name="Straub T."/>
            <person name="Salamzade R."/>
            <person name="Saavedra J."/>
            <person name="Lebreton F."/>
            <person name="Prichula J."/>
            <person name="Schaufler K."/>
            <person name="Gaca A."/>
            <person name="Sgardioli B."/>
            <person name="Wagenaar J."/>
            <person name="Strong T."/>
        </authorList>
    </citation>
    <scope>NUCLEOTIDE SEQUENCE [LARGE SCALE GENOMIC DNA]</scope>
    <source>
        <strain evidence="1 2">DIV0080</strain>
    </source>
</reference>
<protein>
    <submittedName>
        <fullName evidence="1">Uncharacterized protein</fullName>
    </submittedName>
</protein>
<evidence type="ECO:0000313" key="1">
    <source>
        <dbReference type="EMBL" id="MBO0475723.1"/>
    </source>
</evidence>
<gene>
    <name evidence="1" type="ORF">DOK76_01495</name>
</gene>
<dbReference type="Proteomes" id="UP000664857">
    <property type="component" value="Unassembled WGS sequence"/>
</dbReference>
<comment type="caution">
    <text evidence="1">The sequence shown here is derived from an EMBL/GenBank/DDBJ whole genome shotgun (WGS) entry which is preliminary data.</text>
</comment>
<dbReference type="EMBL" id="JAFLVX010000005">
    <property type="protein sequence ID" value="MBO0475723.1"/>
    <property type="molecule type" value="Genomic_DNA"/>
</dbReference>
<organism evidence="1 2">
    <name type="scientific">Candidatus Vagococcus giribetii</name>
    <dbReference type="NCBI Taxonomy" id="2230876"/>
    <lineage>
        <taxon>Bacteria</taxon>
        <taxon>Bacillati</taxon>
        <taxon>Bacillota</taxon>
        <taxon>Bacilli</taxon>
        <taxon>Lactobacillales</taxon>
        <taxon>Enterococcaceae</taxon>
        <taxon>Vagococcus</taxon>
    </lineage>
</organism>
<name>A0ABS3HPQ1_9ENTE</name>
<evidence type="ECO:0000313" key="2">
    <source>
        <dbReference type="Proteomes" id="UP000664857"/>
    </source>
</evidence>
<dbReference type="RefSeq" id="WP_206964469.1">
    <property type="nucleotide sequence ID" value="NZ_JAFLVX010000005.1"/>
</dbReference>
<sequence length="217" mass="25882">MTQLLKQIKYRLDPKKGQPVEVIHQDKVVRLSWCYSDVLYSFLGIYTLGVHCVCHVGKKESSDSQLFATKEENDDYIYYVTNGKRYRQRLYSHNYMLSNFRNYHELNELAEMTRFIDNYESFGNLINVWPGCNAHKGQFNCLDIPEVYFNNKKIKPVSHLFYKEMTDGLDLSFLDEDNKYCSMVMDDFFNMTKEEYIEFLTYINTQIESRTEHYSSI</sequence>
<keyword evidence="2" id="KW-1185">Reference proteome</keyword>
<proteinExistence type="predicted"/>
<accession>A0ABS3HPQ1</accession>